<evidence type="ECO:0000313" key="3">
    <source>
        <dbReference type="Proteomes" id="UP000253918"/>
    </source>
</evidence>
<dbReference type="OrthoDB" id="7572191at2"/>
<dbReference type="Proteomes" id="UP000253918">
    <property type="component" value="Unassembled WGS sequence"/>
</dbReference>
<organism evidence="2 3">
    <name type="scientific">Sphingomonas aracearum</name>
    <dbReference type="NCBI Taxonomy" id="2283317"/>
    <lineage>
        <taxon>Bacteria</taxon>
        <taxon>Pseudomonadati</taxon>
        <taxon>Pseudomonadota</taxon>
        <taxon>Alphaproteobacteria</taxon>
        <taxon>Sphingomonadales</taxon>
        <taxon>Sphingomonadaceae</taxon>
        <taxon>Sphingomonas</taxon>
    </lineage>
</organism>
<sequence>MPRRTLIEALHLLAGVIGTMAVAKAAAWGVPLARVDIWRVAGVCVLVVLLWSVRPLLLAWRADHGDDGALRKLRGNV</sequence>
<evidence type="ECO:0000256" key="1">
    <source>
        <dbReference type="SAM" id="Phobius"/>
    </source>
</evidence>
<name>A0A369VWA7_9SPHN</name>
<keyword evidence="3" id="KW-1185">Reference proteome</keyword>
<gene>
    <name evidence="2" type="ORF">DVW87_09445</name>
</gene>
<protein>
    <submittedName>
        <fullName evidence="2">Uncharacterized protein</fullName>
    </submittedName>
</protein>
<feature type="transmembrane region" description="Helical" evidence="1">
    <location>
        <begin position="37"/>
        <end position="57"/>
    </location>
</feature>
<dbReference type="EMBL" id="QQNB01000002">
    <property type="protein sequence ID" value="RDE05460.1"/>
    <property type="molecule type" value="Genomic_DNA"/>
</dbReference>
<keyword evidence="1" id="KW-0472">Membrane</keyword>
<keyword evidence="1" id="KW-0812">Transmembrane</keyword>
<dbReference type="AlphaFoldDB" id="A0A369VWA7"/>
<comment type="caution">
    <text evidence="2">The sequence shown here is derived from an EMBL/GenBank/DDBJ whole genome shotgun (WGS) entry which is preliminary data.</text>
</comment>
<reference evidence="2 3" key="1">
    <citation type="submission" date="2018-07" db="EMBL/GenBank/DDBJ databases">
        <title>a novel species of Sphingomonas isolated from the rhizosphere soil of Araceae plant.</title>
        <authorList>
            <person name="Zhiyong W."/>
            <person name="Qinglan Z."/>
            <person name="Zhiwei F."/>
            <person name="Ding X."/>
            <person name="Gejiao W."/>
            <person name="Shixue Z."/>
        </authorList>
    </citation>
    <scope>NUCLEOTIDE SEQUENCE [LARGE SCALE GENOMIC DNA]</scope>
    <source>
        <strain evidence="2 3">WZY 27</strain>
    </source>
</reference>
<dbReference type="RefSeq" id="WP_114687530.1">
    <property type="nucleotide sequence ID" value="NZ_QQNB01000002.1"/>
</dbReference>
<proteinExistence type="predicted"/>
<accession>A0A369VWA7</accession>
<keyword evidence="1" id="KW-1133">Transmembrane helix</keyword>
<evidence type="ECO:0000313" key="2">
    <source>
        <dbReference type="EMBL" id="RDE05460.1"/>
    </source>
</evidence>